<evidence type="ECO:0000313" key="1">
    <source>
        <dbReference type="EMBL" id="KXK27618.1"/>
    </source>
</evidence>
<gene>
    <name evidence="1" type="ORF">TR69_WS6001000062</name>
</gene>
<evidence type="ECO:0000313" key="2">
    <source>
        <dbReference type="Proteomes" id="UP000070457"/>
    </source>
</evidence>
<accession>A0A136M125</accession>
<dbReference type="AlphaFoldDB" id="A0A136M125"/>
<name>A0A136M125_9BACT</name>
<dbReference type="EMBL" id="JYNZ01000001">
    <property type="protein sequence ID" value="KXK27618.1"/>
    <property type="molecule type" value="Genomic_DNA"/>
</dbReference>
<comment type="caution">
    <text evidence="1">The sequence shown here is derived from an EMBL/GenBank/DDBJ whole genome shotgun (WGS) entry which is preliminary data.</text>
</comment>
<protein>
    <submittedName>
        <fullName evidence="1">Uncharacterized protein</fullName>
    </submittedName>
</protein>
<reference evidence="1 2" key="1">
    <citation type="submission" date="2015-02" db="EMBL/GenBank/DDBJ databases">
        <title>Improved understanding of the partial-nitritation anammox process through 23 genomes representing the majority of the microbial community.</title>
        <authorList>
            <person name="Speth D.R."/>
            <person name="In T Zandt M."/>
            <person name="Guerrero Cruz S."/>
            <person name="Jetten M.S."/>
            <person name="Dutilh B.E."/>
        </authorList>
    </citation>
    <scope>NUCLEOTIDE SEQUENCE [LARGE SCALE GENOMIC DNA]</scope>
    <source>
        <strain evidence="1">OLB20</strain>
    </source>
</reference>
<dbReference type="Proteomes" id="UP000070457">
    <property type="component" value="Unassembled WGS sequence"/>
</dbReference>
<dbReference type="STRING" id="1617426.TR69_WS6001000062"/>
<organism evidence="1 2">
    <name type="scientific">candidate division WS6 bacterium OLB20</name>
    <dbReference type="NCBI Taxonomy" id="1617426"/>
    <lineage>
        <taxon>Bacteria</taxon>
        <taxon>Candidatus Dojkabacteria</taxon>
    </lineage>
</organism>
<proteinExistence type="predicted"/>
<sequence length="361" mass="40549">MELNTLHRPDAQRIVTHEPHKGMELKTIAEPLSGPEQIEELIPGFSEAYSDALNRVGPLVYSDPGFVHPALFFCDDAGFNRYLGRALADSNSPTAEGGPGNLVYSGHENAIYIRRNAFANRVKKGGWDREFMVRGIVEEMLHAGSTFVSPDGTGMRVGFYTVQADGARIVDSSRRLEGGLYAWHTEAMTPEELAEYGDVDEYRGQVEDPLQIAFTEHVTSLLGAMLFDAQPYNKEGDRVSFSIRLADGLAMGVGSFRKEHLRAMYSFSDMTFEQRLYATLQAGTLPAFKDFMIDPLNKLKYKHFKRLSQQLKHTSGQPISLNDIQNKMIPSLVTAYGYMGNKIMMVTDRTIFTDVMHRRTR</sequence>